<organism evidence="1 2">
    <name type="scientific">Turicimonas muris</name>
    <dbReference type="NCBI Taxonomy" id="1796652"/>
    <lineage>
        <taxon>Bacteria</taxon>
        <taxon>Pseudomonadati</taxon>
        <taxon>Pseudomonadota</taxon>
        <taxon>Betaproteobacteria</taxon>
        <taxon>Burkholderiales</taxon>
        <taxon>Sutterellaceae</taxon>
        <taxon>Turicimonas</taxon>
    </lineage>
</organism>
<reference evidence="2" key="1">
    <citation type="submission" date="2017-05" db="EMBL/GenBank/DDBJ databases">
        <title>Improved OligoMM genomes.</title>
        <authorList>
            <person name="Garzetti D."/>
        </authorList>
    </citation>
    <scope>NUCLEOTIDE SEQUENCE [LARGE SCALE GENOMIC DNA]</scope>
    <source>
        <strain evidence="2">YL45</strain>
    </source>
</reference>
<dbReference type="Proteomes" id="UP000214610">
    <property type="component" value="Unassembled WGS sequence"/>
</dbReference>
<evidence type="ECO:0000313" key="2">
    <source>
        <dbReference type="Proteomes" id="UP000214610"/>
    </source>
</evidence>
<proteinExistence type="predicted"/>
<keyword evidence="2" id="KW-1185">Reference proteome</keyword>
<dbReference type="EMBL" id="NHMP01000002">
    <property type="protein sequence ID" value="OXE50204.1"/>
    <property type="molecule type" value="Genomic_DNA"/>
</dbReference>
<sequence>MKQSLFSQYKEAIANFTDVKDRDNLLVKDCSGQRIYYAPFDYVNPKAKLFVIGITPGEQQMENMLIEAKRLIRLGLSDEEIQKKCKPIGSFSGGMRKNLVTMMDHIGLADYLGIESTAGLFDKHVDLGNLTSAIRYPTFLIQDGKETNFGNDIKPKSSLFSFAAPLTIEEIEKAPEALLLPLGPKVSNYLQKVLKGTEYEKNLLPQIPHPSGANAERIAYFLGKKKKEDLSAKTNPDKIDTEKHEIQKILRKRKI</sequence>
<evidence type="ECO:0000313" key="1">
    <source>
        <dbReference type="EMBL" id="OXE50204.1"/>
    </source>
</evidence>
<evidence type="ECO:0008006" key="3">
    <source>
        <dbReference type="Google" id="ProtNLM"/>
    </source>
</evidence>
<dbReference type="GeneID" id="78362382"/>
<gene>
    <name evidence="1" type="ORF">ADH67_04185</name>
</gene>
<name>A0A227KPL3_9BURK</name>
<dbReference type="AlphaFoldDB" id="A0A227KPL3"/>
<dbReference type="RefSeq" id="WP_066594612.1">
    <property type="nucleotide sequence ID" value="NZ_CAJTBZ010000027.1"/>
</dbReference>
<accession>A0A227KPL3</accession>
<comment type="caution">
    <text evidence="1">The sequence shown here is derived from an EMBL/GenBank/DDBJ whole genome shotgun (WGS) entry which is preliminary data.</text>
</comment>
<protein>
    <recommendedName>
        <fullName evidence="3">Uracil-DNA glycosylase-like domain-containing protein</fullName>
    </recommendedName>
</protein>